<protein>
    <submittedName>
        <fullName evidence="2">Uncharacterized protein</fullName>
    </submittedName>
</protein>
<accession>A0A1L7TJB7</accession>
<evidence type="ECO:0000313" key="3">
    <source>
        <dbReference type="Proteomes" id="UP000184255"/>
    </source>
</evidence>
<proteinExistence type="predicted"/>
<keyword evidence="3" id="KW-1185">Reference proteome</keyword>
<gene>
    <name evidence="2" type="ORF">FMAN_13690</name>
</gene>
<dbReference type="Proteomes" id="UP000184255">
    <property type="component" value="Unassembled WGS sequence"/>
</dbReference>
<evidence type="ECO:0000256" key="1">
    <source>
        <dbReference type="SAM" id="MobiDB-lite"/>
    </source>
</evidence>
<dbReference type="VEuPathDB" id="FungiDB:FMAN_13690"/>
<feature type="compositionally biased region" description="Polar residues" evidence="1">
    <location>
        <begin position="264"/>
        <end position="273"/>
    </location>
</feature>
<comment type="caution">
    <text evidence="2">The sequence shown here is derived from an EMBL/GenBank/DDBJ whole genome shotgun (WGS) entry which is preliminary data.</text>
</comment>
<organism evidence="2 3">
    <name type="scientific">Fusarium mangiferae</name>
    <name type="common">Mango malformation disease fungus</name>
    <dbReference type="NCBI Taxonomy" id="192010"/>
    <lineage>
        <taxon>Eukaryota</taxon>
        <taxon>Fungi</taxon>
        <taxon>Dikarya</taxon>
        <taxon>Ascomycota</taxon>
        <taxon>Pezizomycotina</taxon>
        <taxon>Sordariomycetes</taxon>
        <taxon>Hypocreomycetidae</taxon>
        <taxon>Hypocreales</taxon>
        <taxon>Nectriaceae</taxon>
        <taxon>Fusarium</taxon>
        <taxon>Fusarium fujikuroi species complex</taxon>
    </lineage>
</organism>
<evidence type="ECO:0000313" key="2">
    <source>
        <dbReference type="EMBL" id="CVK95745.1"/>
    </source>
</evidence>
<dbReference type="RefSeq" id="XP_041683577.1">
    <property type="nucleotide sequence ID" value="XM_041833189.1"/>
</dbReference>
<dbReference type="EMBL" id="FCQH01000007">
    <property type="protein sequence ID" value="CVK95745.1"/>
    <property type="molecule type" value="Genomic_DNA"/>
</dbReference>
<feature type="region of interest" description="Disordered" evidence="1">
    <location>
        <begin position="264"/>
        <end position="286"/>
    </location>
</feature>
<sequence length="286" mass="31836">MSDPSRALAAADMHVKMQLRAVFIEYQPTKHTSSSLRPFHHARVVVTEVGQHLNGEPLNAQSSGFVYDRHDGVVIGTSTKDKVLAQKDPQEYEGLPNGWQSVYYGFTDHSFEEIGNIVQDQVDSKIGYNIVFNHFHTFAEDLAFRIGHEASFKSITKFPVDSVSSDRPFEASQITRVFDHSDPGIEYKSIADAMREGMMDRTPEFDEEAVMILSVMEAAYPTSAMTISRDVISAHFAELGMLKRPGPDVAAGHSEVCRMQKNMIDNSHDSTISEARGDLPSLDKPP</sequence>
<reference evidence="3" key="1">
    <citation type="journal article" date="2016" name="Genome Biol. Evol.">
        <title>Comparative 'omics' of the Fusarium fujikuroi species complex highlights differences in genetic potential and metabolite synthesis.</title>
        <authorList>
            <person name="Niehaus E.-M."/>
            <person name="Muensterkoetter M."/>
            <person name="Proctor R.H."/>
            <person name="Brown D.W."/>
            <person name="Sharon A."/>
            <person name="Idan Y."/>
            <person name="Oren-Young L."/>
            <person name="Sieber C.M."/>
            <person name="Novak O."/>
            <person name="Pencik A."/>
            <person name="Tarkowska D."/>
            <person name="Hromadova K."/>
            <person name="Freeman S."/>
            <person name="Maymon M."/>
            <person name="Elazar M."/>
            <person name="Youssef S.A."/>
            <person name="El-Shabrawy E.S.M."/>
            <person name="Shalaby A.B.A."/>
            <person name="Houterman P."/>
            <person name="Brock N.L."/>
            <person name="Burkhardt I."/>
            <person name="Tsavkelova E.A."/>
            <person name="Dickschat J.S."/>
            <person name="Galuszka P."/>
            <person name="Gueldener U."/>
            <person name="Tudzynski B."/>
        </authorList>
    </citation>
    <scope>NUCLEOTIDE SEQUENCE [LARGE SCALE GENOMIC DNA]</scope>
    <source>
        <strain evidence="3">MRC7560</strain>
    </source>
</reference>
<dbReference type="AlphaFoldDB" id="A0A1L7TJB7"/>
<name>A0A1L7TJB7_FUSMA</name>
<dbReference type="GeneID" id="65092939"/>